<dbReference type="eggNOG" id="COG1605">
    <property type="taxonomic scope" value="Bacteria"/>
</dbReference>
<evidence type="ECO:0000256" key="1">
    <source>
        <dbReference type="ARBA" id="ARBA00012404"/>
    </source>
</evidence>
<evidence type="ECO:0000313" key="5">
    <source>
        <dbReference type="Proteomes" id="UP000008718"/>
    </source>
</evidence>
<dbReference type="Gene3D" id="1.20.59.10">
    <property type="entry name" value="Chorismate mutase"/>
    <property type="match status" value="1"/>
</dbReference>
<dbReference type="STRING" id="694427.Palpr_1680"/>
<sequence>MNLTKKPSECISKDEIRHQIDIIDKEIIALFALRFQYVSEIVKYKNDAESVVAQDRKDHVIKVRGEWAENHGLDKDTFEQIYRFLVDHNIGKELEILGRRPQTPKGA</sequence>
<keyword evidence="5" id="KW-1185">Reference proteome</keyword>
<dbReference type="PROSITE" id="PS51168">
    <property type="entry name" value="CHORISMATE_MUT_2"/>
    <property type="match status" value="1"/>
</dbReference>
<dbReference type="HOGENOM" id="CLU_131518_2_1_10"/>
<organism evidence="4 5">
    <name type="scientific">Paludibacter propionicigenes (strain DSM 17365 / JCM 13257 / WB4)</name>
    <dbReference type="NCBI Taxonomy" id="694427"/>
    <lineage>
        <taxon>Bacteria</taxon>
        <taxon>Pseudomonadati</taxon>
        <taxon>Bacteroidota</taxon>
        <taxon>Bacteroidia</taxon>
        <taxon>Bacteroidales</taxon>
        <taxon>Paludibacteraceae</taxon>
        <taxon>Paludibacter</taxon>
    </lineage>
</organism>
<proteinExistence type="predicted"/>
<dbReference type="KEGG" id="ppn:Palpr_1680"/>
<dbReference type="EMBL" id="CP002345">
    <property type="protein sequence ID" value="ADQ79821.1"/>
    <property type="molecule type" value="Genomic_DNA"/>
</dbReference>
<keyword evidence="2" id="KW-0413">Isomerase</keyword>
<evidence type="ECO:0000313" key="4">
    <source>
        <dbReference type="EMBL" id="ADQ79821.1"/>
    </source>
</evidence>
<dbReference type="Proteomes" id="UP000008718">
    <property type="component" value="Chromosome"/>
</dbReference>
<reference evidence="4 5" key="2">
    <citation type="journal article" date="2011" name="Stand. Genomic Sci.">
        <title>Complete genome sequence of Paludibacter propionicigenes type strain (WB4).</title>
        <authorList>
            <person name="Gronow S."/>
            <person name="Munk C."/>
            <person name="Lapidus A."/>
            <person name="Nolan M."/>
            <person name="Lucas S."/>
            <person name="Hammon N."/>
            <person name="Deshpande S."/>
            <person name="Cheng J.F."/>
            <person name="Tapia R."/>
            <person name="Han C."/>
            <person name="Goodwin L."/>
            <person name="Pitluck S."/>
            <person name="Liolios K."/>
            <person name="Ivanova N."/>
            <person name="Mavromatis K."/>
            <person name="Mikhailova N."/>
            <person name="Pati A."/>
            <person name="Chen A."/>
            <person name="Palaniappan K."/>
            <person name="Land M."/>
            <person name="Hauser L."/>
            <person name="Chang Y.J."/>
            <person name="Jeffries C.D."/>
            <person name="Brambilla E."/>
            <person name="Rohde M."/>
            <person name="Goker M."/>
            <person name="Detter J.C."/>
            <person name="Woyke T."/>
            <person name="Bristow J."/>
            <person name="Eisen J.A."/>
            <person name="Markowitz V."/>
            <person name="Hugenholtz P."/>
            <person name="Kyrpides N.C."/>
            <person name="Klenk H.P."/>
        </authorList>
    </citation>
    <scope>NUCLEOTIDE SEQUENCE [LARGE SCALE GENOMIC DNA]</scope>
    <source>
        <strain evidence="5">DSM 17365 / JCM 13257 / WB4</strain>
    </source>
</reference>
<dbReference type="InterPro" id="IPR051331">
    <property type="entry name" value="Chorismate_mutase-related"/>
</dbReference>
<dbReference type="SUPFAM" id="SSF48600">
    <property type="entry name" value="Chorismate mutase II"/>
    <property type="match status" value="1"/>
</dbReference>
<dbReference type="GO" id="GO:0004106">
    <property type="term" value="F:chorismate mutase activity"/>
    <property type="evidence" value="ECO:0007669"/>
    <property type="project" value="UniProtKB-EC"/>
</dbReference>
<dbReference type="InterPro" id="IPR002701">
    <property type="entry name" value="CM_II_prokaryot"/>
</dbReference>
<dbReference type="AlphaFoldDB" id="E4T527"/>
<dbReference type="PANTHER" id="PTHR38041">
    <property type="entry name" value="CHORISMATE MUTASE"/>
    <property type="match status" value="1"/>
</dbReference>
<protein>
    <recommendedName>
        <fullName evidence="1">chorismate mutase</fullName>
        <ecNumber evidence="1">5.4.99.5</ecNumber>
    </recommendedName>
</protein>
<accession>E4T527</accession>
<dbReference type="EC" id="5.4.99.5" evidence="1"/>
<gene>
    <name evidence="4" type="ordered locus">Palpr_1680</name>
</gene>
<dbReference type="GO" id="GO:0046417">
    <property type="term" value="P:chorismate metabolic process"/>
    <property type="evidence" value="ECO:0007669"/>
    <property type="project" value="InterPro"/>
</dbReference>
<reference key="1">
    <citation type="submission" date="2010-11" db="EMBL/GenBank/DDBJ databases">
        <title>The complete genome of Paludibacter propionicigenes DSM 17365.</title>
        <authorList>
            <consortium name="US DOE Joint Genome Institute (JGI-PGF)"/>
            <person name="Lucas S."/>
            <person name="Copeland A."/>
            <person name="Lapidus A."/>
            <person name="Bruce D."/>
            <person name="Goodwin L."/>
            <person name="Pitluck S."/>
            <person name="Kyrpides N."/>
            <person name="Mavromatis K."/>
            <person name="Ivanova N."/>
            <person name="Munk A.C."/>
            <person name="Brettin T."/>
            <person name="Detter J.C."/>
            <person name="Han C."/>
            <person name="Tapia R."/>
            <person name="Land M."/>
            <person name="Hauser L."/>
            <person name="Markowitz V."/>
            <person name="Cheng J.-F."/>
            <person name="Hugenholtz P."/>
            <person name="Woyke T."/>
            <person name="Wu D."/>
            <person name="Gronow S."/>
            <person name="Wellnitz S."/>
            <person name="Brambilla E."/>
            <person name="Klenk H.-P."/>
            <person name="Eisen J.A."/>
        </authorList>
    </citation>
    <scope>NUCLEOTIDE SEQUENCE</scope>
    <source>
        <strain>WB4</strain>
    </source>
</reference>
<dbReference type="InterPro" id="IPR036263">
    <property type="entry name" value="Chorismate_II_sf"/>
</dbReference>
<dbReference type="SMART" id="SM00830">
    <property type="entry name" value="CM_2"/>
    <property type="match status" value="1"/>
</dbReference>
<dbReference type="PANTHER" id="PTHR38041:SF1">
    <property type="entry name" value="CHORISMATE MUTASE"/>
    <property type="match status" value="1"/>
</dbReference>
<feature type="domain" description="Chorismate mutase" evidence="3">
    <location>
        <begin position="7"/>
        <end position="97"/>
    </location>
</feature>
<evidence type="ECO:0000259" key="3">
    <source>
        <dbReference type="PROSITE" id="PS51168"/>
    </source>
</evidence>
<evidence type="ECO:0000256" key="2">
    <source>
        <dbReference type="ARBA" id="ARBA00023235"/>
    </source>
</evidence>
<dbReference type="RefSeq" id="WP_013445190.1">
    <property type="nucleotide sequence ID" value="NC_014734.1"/>
</dbReference>
<dbReference type="InterPro" id="IPR036979">
    <property type="entry name" value="CM_dom_sf"/>
</dbReference>
<dbReference type="Pfam" id="PF01817">
    <property type="entry name" value="CM_2"/>
    <property type="match status" value="1"/>
</dbReference>
<name>E4T527_PALPW</name>
<dbReference type="GO" id="GO:0009697">
    <property type="term" value="P:salicylic acid biosynthetic process"/>
    <property type="evidence" value="ECO:0007669"/>
    <property type="project" value="TreeGrafter"/>
</dbReference>